<name>A0AAN8WB41_HALRR</name>
<evidence type="ECO:0000313" key="2">
    <source>
        <dbReference type="Proteomes" id="UP001381693"/>
    </source>
</evidence>
<feature type="non-terminal residue" evidence="1">
    <location>
        <position position="1"/>
    </location>
</feature>
<accession>A0AAN8WB41</accession>
<dbReference type="EMBL" id="JAXCGZ010022765">
    <property type="protein sequence ID" value="KAK7024523.1"/>
    <property type="molecule type" value="Genomic_DNA"/>
</dbReference>
<organism evidence="1 2">
    <name type="scientific">Halocaridina rubra</name>
    <name type="common">Hawaiian red shrimp</name>
    <dbReference type="NCBI Taxonomy" id="373956"/>
    <lineage>
        <taxon>Eukaryota</taxon>
        <taxon>Metazoa</taxon>
        <taxon>Ecdysozoa</taxon>
        <taxon>Arthropoda</taxon>
        <taxon>Crustacea</taxon>
        <taxon>Multicrustacea</taxon>
        <taxon>Malacostraca</taxon>
        <taxon>Eumalacostraca</taxon>
        <taxon>Eucarida</taxon>
        <taxon>Decapoda</taxon>
        <taxon>Pleocyemata</taxon>
        <taxon>Caridea</taxon>
        <taxon>Atyoidea</taxon>
        <taxon>Atyidae</taxon>
        <taxon>Halocaridina</taxon>
    </lineage>
</organism>
<reference evidence="1 2" key="1">
    <citation type="submission" date="2023-11" db="EMBL/GenBank/DDBJ databases">
        <title>Halocaridina rubra genome assembly.</title>
        <authorList>
            <person name="Smith C."/>
        </authorList>
    </citation>
    <scope>NUCLEOTIDE SEQUENCE [LARGE SCALE GENOMIC DNA]</scope>
    <source>
        <strain evidence="1">EP-1</strain>
        <tissue evidence="1">Whole</tissue>
    </source>
</reference>
<keyword evidence="2" id="KW-1185">Reference proteome</keyword>
<dbReference type="Proteomes" id="UP001381693">
    <property type="component" value="Unassembled WGS sequence"/>
</dbReference>
<protein>
    <submittedName>
        <fullName evidence="1">Uncharacterized protein</fullName>
    </submittedName>
</protein>
<dbReference type="AlphaFoldDB" id="A0AAN8WB41"/>
<proteinExistence type="predicted"/>
<gene>
    <name evidence="1" type="ORF">SK128_010207</name>
</gene>
<sequence>AGEWQYQVENRADSHQSLFIRVLATPRPVNNTSSSTTMGSYSASHVEDAHAVTLTAWTSTSSALVNVSDVDHPVLVYAQQSVTT</sequence>
<comment type="caution">
    <text evidence="1">The sequence shown here is derived from an EMBL/GenBank/DDBJ whole genome shotgun (WGS) entry which is preliminary data.</text>
</comment>
<evidence type="ECO:0000313" key="1">
    <source>
        <dbReference type="EMBL" id="KAK7024523.1"/>
    </source>
</evidence>